<organism evidence="2 3">
    <name type="scientific">Portunus trituberculatus</name>
    <name type="common">Swimming crab</name>
    <name type="synonym">Neptunus trituberculatus</name>
    <dbReference type="NCBI Taxonomy" id="210409"/>
    <lineage>
        <taxon>Eukaryota</taxon>
        <taxon>Metazoa</taxon>
        <taxon>Ecdysozoa</taxon>
        <taxon>Arthropoda</taxon>
        <taxon>Crustacea</taxon>
        <taxon>Multicrustacea</taxon>
        <taxon>Malacostraca</taxon>
        <taxon>Eumalacostraca</taxon>
        <taxon>Eucarida</taxon>
        <taxon>Decapoda</taxon>
        <taxon>Pleocyemata</taxon>
        <taxon>Brachyura</taxon>
        <taxon>Eubrachyura</taxon>
        <taxon>Portunoidea</taxon>
        <taxon>Portunidae</taxon>
        <taxon>Portuninae</taxon>
        <taxon>Portunus</taxon>
    </lineage>
</organism>
<dbReference type="EMBL" id="VSRR010003536">
    <property type="protein sequence ID" value="MPC36506.1"/>
    <property type="molecule type" value="Genomic_DNA"/>
</dbReference>
<evidence type="ECO:0000256" key="1">
    <source>
        <dbReference type="ARBA" id="ARBA00023054"/>
    </source>
</evidence>
<dbReference type="AlphaFoldDB" id="A0A5B7ETM0"/>
<sequence length="116" mass="12617">MVTAGYPASVPHYGASSELIDRSLGRTETTPHSTHQEILASLSLTHPTVTLQAMARIKELNIQVDNLCQFLPQDRVVAFAKMNSQNLLMATQKAVGECDCLCVGMCVCIDVFCGIF</sequence>
<evidence type="ECO:0000313" key="2">
    <source>
        <dbReference type="EMBL" id="MPC36506.1"/>
    </source>
</evidence>
<keyword evidence="3" id="KW-1185">Reference proteome</keyword>
<dbReference type="GO" id="GO:0000724">
    <property type="term" value="P:double-strand break repair via homologous recombination"/>
    <property type="evidence" value="ECO:0007669"/>
    <property type="project" value="TreeGrafter"/>
</dbReference>
<protein>
    <submittedName>
        <fullName evidence="2">Structural maintenance of chromosomes protein 5</fullName>
    </submittedName>
</protein>
<dbReference type="OrthoDB" id="10254973at2759"/>
<dbReference type="GO" id="GO:0030915">
    <property type="term" value="C:Smc5-Smc6 complex"/>
    <property type="evidence" value="ECO:0007669"/>
    <property type="project" value="TreeGrafter"/>
</dbReference>
<reference evidence="2 3" key="1">
    <citation type="submission" date="2019-05" db="EMBL/GenBank/DDBJ databases">
        <title>Another draft genome of Portunus trituberculatus and its Hox gene families provides insights of decapod evolution.</title>
        <authorList>
            <person name="Jeong J.-H."/>
            <person name="Song I."/>
            <person name="Kim S."/>
            <person name="Choi T."/>
            <person name="Kim D."/>
            <person name="Ryu S."/>
            <person name="Kim W."/>
        </authorList>
    </citation>
    <scope>NUCLEOTIDE SEQUENCE [LARGE SCALE GENOMIC DNA]</scope>
    <source>
        <tissue evidence="2">Muscle</tissue>
    </source>
</reference>
<dbReference type="GO" id="GO:0003697">
    <property type="term" value="F:single-stranded DNA binding"/>
    <property type="evidence" value="ECO:0007669"/>
    <property type="project" value="TreeGrafter"/>
</dbReference>
<dbReference type="PANTHER" id="PTHR45916">
    <property type="entry name" value="STRUCTURAL MAINTENANCE OF CHROMOSOMES PROTEIN 5"/>
    <property type="match status" value="1"/>
</dbReference>
<name>A0A5B7ETM0_PORTR</name>
<dbReference type="Proteomes" id="UP000324222">
    <property type="component" value="Unassembled WGS sequence"/>
</dbReference>
<dbReference type="GO" id="GO:0005634">
    <property type="term" value="C:nucleus"/>
    <property type="evidence" value="ECO:0007669"/>
    <property type="project" value="TreeGrafter"/>
</dbReference>
<comment type="caution">
    <text evidence="2">The sequence shown here is derived from an EMBL/GenBank/DDBJ whole genome shotgun (WGS) entry which is preliminary data.</text>
</comment>
<keyword evidence="1" id="KW-0175">Coiled coil</keyword>
<gene>
    <name evidence="2" type="primary">SMC5_1</name>
    <name evidence="2" type="ORF">E2C01_029966</name>
</gene>
<accession>A0A5B7ETM0</accession>
<proteinExistence type="predicted"/>
<evidence type="ECO:0000313" key="3">
    <source>
        <dbReference type="Proteomes" id="UP000324222"/>
    </source>
</evidence>
<dbReference type="PANTHER" id="PTHR45916:SF1">
    <property type="entry name" value="STRUCTURAL MAINTENANCE OF CHROMOSOMES PROTEIN 5"/>
    <property type="match status" value="1"/>
</dbReference>